<evidence type="ECO:0000313" key="4">
    <source>
        <dbReference type="EMBL" id="OBZ68588.1"/>
    </source>
</evidence>
<sequence>MLGFLTRRSRQGASVLFDVLPTVNVDPNASSNNRHWLARCRTTRCVRLAILALVSLALLHWLRGGTEDIMEIAGDTKHAFPPLYEKYHQWELRLPQHDPNLPLPEGRNGKYIWMANHVQGSGWGNAMQELLLSAHLAYSSGRSFVFNNYTWNGDGSNFTDYNGKLIPSRIPLAALIRGPVAGGTYPAGVSAPRAVVKEYWDEVCPEPTVMMSDVVTKTLPYELYDLPGDVILDAWVKKLNTSPRCVEIDRTSQQIFNIWMFGSVHALDIWPSLSKSPILSAFRWSQLVEDAFTTNREVFSPTSFFSRLPFFREGAYPYEPIPGLLVLHVRRGDFVDHCLHFAKWSSTWNGFNQFPELPDHFVRPPALGWGEATEEGREIYLRHCFPEIEQIVERVTEVRATPAGRGLKNVYIMTNGARPWVAELKAALKRMGEWETVASSRDVKLNWEQQYVAQAVDMLIGQRAQVIIGNGFSSLTSNIVMLRMAKGLPPDSNRFW</sequence>
<name>A0A1C7LVP8_GRIFR</name>
<proteinExistence type="predicted"/>
<dbReference type="InterPro" id="IPR019378">
    <property type="entry name" value="GDP-Fuc_O-FucTrfase"/>
</dbReference>
<dbReference type="AlphaFoldDB" id="A0A1C7LVP8"/>
<dbReference type="GO" id="GO:0016740">
    <property type="term" value="F:transferase activity"/>
    <property type="evidence" value="ECO:0007669"/>
    <property type="project" value="UniProtKB-KW"/>
</dbReference>
<evidence type="ECO:0000256" key="1">
    <source>
        <dbReference type="ARBA" id="ARBA00022679"/>
    </source>
</evidence>
<keyword evidence="3" id="KW-0119">Carbohydrate metabolism</keyword>
<keyword evidence="2" id="KW-0294">Fucose metabolism</keyword>
<protein>
    <submittedName>
        <fullName evidence="4">Uncharacterized protein</fullName>
    </submittedName>
</protein>
<dbReference type="GO" id="GO:0006004">
    <property type="term" value="P:fucose metabolic process"/>
    <property type="evidence" value="ECO:0007669"/>
    <property type="project" value="UniProtKB-KW"/>
</dbReference>
<evidence type="ECO:0000256" key="3">
    <source>
        <dbReference type="ARBA" id="ARBA00023277"/>
    </source>
</evidence>
<keyword evidence="5" id="KW-1185">Reference proteome</keyword>
<dbReference type="Proteomes" id="UP000092993">
    <property type="component" value="Unassembled WGS sequence"/>
</dbReference>
<dbReference type="OMA" id="HEYTAYE"/>
<dbReference type="Pfam" id="PF10250">
    <property type="entry name" value="O-FucT"/>
    <property type="match status" value="1"/>
</dbReference>
<dbReference type="CDD" id="cd11296">
    <property type="entry name" value="O-FucT_like"/>
    <property type="match status" value="1"/>
</dbReference>
<dbReference type="STRING" id="5627.A0A1C7LVP8"/>
<accession>A0A1C7LVP8</accession>
<dbReference type="OrthoDB" id="2559662at2759"/>
<organism evidence="4 5">
    <name type="scientific">Grifola frondosa</name>
    <name type="common">Maitake</name>
    <name type="synonym">Polyporus frondosus</name>
    <dbReference type="NCBI Taxonomy" id="5627"/>
    <lineage>
        <taxon>Eukaryota</taxon>
        <taxon>Fungi</taxon>
        <taxon>Dikarya</taxon>
        <taxon>Basidiomycota</taxon>
        <taxon>Agaricomycotina</taxon>
        <taxon>Agaricomycetes</taxon>
        <taxon>Polyporales</taxon>
        <taxon>Grifolaceae</taxon>
        <taxon>Grifola</taxon>
    </lineage>
</organism>
<dbReference type="Gene3D" id="3.40.50.11350">
    <property type="match status" value="1"/>
</dbReference>
<reference evidence="4 5" key="1">
    <citation type="submission" date="2016-03" db="EMBL/GenBank/DDBJ databases">
        <title>Whole genome sequencing of Grifola frondosa 9006-11.</title>
        <authorList>
            <person name="Min B."/>
            <person name="Park H."/>
            <person name="Kim J.-G."/>
            <person name="Cho H."/>
            <person name="Oh Y.-L."/>
            <person name="Kong W.-S."/>
            <person name="Choi I.-G."/>
        </authorList>
    </citation>
    <scope>NUCLEOTIDE SEQUENCE [LARGE SCALE GENOMIC DNA]</scope>
    <source>
        <strain evidence="4 5">9006-11</strain>
    </source>
</reference>
<comment type="caution">
    <text evidence="4">The sequence shown here is derived from an EMBL/GenBank/DDBJ whole genome shotgun (WGS) entry which is preliminary data.</text>
</comment>
<gene>
    <name evidence="4" type="ORF">A0H81_11555</name>
</gene>
<evidence type="ECO:0000313" key="5">
    <source>
        <dbReference type="Proteomes" id="UP000092993"/>
    </source>
</evidence>
<keyword evidence="1" id="KW-0808">Transferase</keyword>
<dbReference type="EMBL" id="LUGG01000020">
    <property type="protein sequence ID" value="OBZ68588.1"/>
    <property type="molecule type" value="Genomic_DNA"/>
</dbReference>
<evidence type="ECO:0000256" key="2">
    <source>
        <dbReference type="ARBA" id="ARBA00023253"/>
    </source>
</evidence>